<name>A0ABN1ZJU3_9ACTN</name>
<accession>A0ABN1ZJU3</accession>
<protein>
    <submittedName>
        <fullName evidence="1">Uncharacterized protein</fullName>
    </submittedName>
</protein>
<gene>
    <name evidence="1" type="ORF">GCM10009827_004340</name>
</gene>
<sequence length="145" mass="14307">MSAAGAAMLGLFAALMLEALDLLAARRRTARPPWRGSGEPGPTAYAVSAAVRCLAGAGLAAWLGASGQASGPAGALASGIAAPLLLTQIARVAAPFLSFAAVAGTTAAAPPETATPMLNGAGRVSRLRVKLPAARKKTGDDHHAS</sequence>
<dbReference type="Proteomes" id="UP001501470">
    <property type="component" value="Unassembled WGS sequence"/>
</dbReference>
<reference evidence="1 2" key="1">
    <citation type="journal article" date="2019" name="Int. J. Syst. Evol. Microbiol.">
        <title>The Global Catalogue of Microorganisms (GCM) 10K type strain sequencing project: providing services to taxonomists for standard genome sequencing and annotation.</title>
        <authorList>
            <consortium name="The Broad Institute Genomics Platform"/>
            <consortium name="The Broad Institute Genome Sequencing Center for Infectious Disease"/>
            <person name="Wu L."/>
            <person name="Ma J."/>
        </authorList>
    </citation>
    <scope>NUCLEOTIDE SEQUENCE [LARGE SCALE GENOMIC DNA]</scope>
    <source>
        <strain evidence="1 2">JCM 15933</strain>
    </source>
</reference>
<proteinExistence type="predicted"/>
<keyword evidence="2" id="KW-1185">Reference proteome</keyword>
<evidence type="ECO:0000313" key="2">
    <source>
        <dbReference type="Proteomes" id="UP001501470"/>
    </source>
</evidence>
<dbReference type="EMBL" id="BAAAQD010000001">
    <property type="protein sequence ID" value="GAA1499966.1"/>
    <property type="molecule type" value="Genomic_DNA"/>
</dbReference>
<comment type="caution">
    <text evidence="1">The sequence shown here is derived from an EMBL/GenBank/DDBJ whole genome shotgun (WGS) entry which is preliminary data.</text>
</comment>
<evidence type="ECO:0000313" key="1">
    <source>
        <dbReference type="EMBL" id="GAA1499966.1"/>
    </source>
</evidence>
<organism evidence="1 2">
    <name type="scientific">Dactylosporangium maewongense</name>
    <dbReference type="NCBI Taxonomy" id="634393"/>
    <lineage>
        <taxon>Bacteria</taxon>
        <taxon>Bacillati</taxon>
        <taxon>Actinomycetota</taxon>
        <taxon>Actinomycetes</taxon>
        <taxon>Micromonosporales</taxon>
        <taxon>Micromonosporaceae</taxon>
        <taxon>Dactylosporangium</taxon>
    </lineage>
</organism>
<dbReference type="RefSeq" id="WP_344498896.1">
    <property type="nucleotide sequence ID" value="NZ_BAAAQD010000001.1"/>
</dbReference>